<dbReference type="AlphaFoldDB" id="A0A382Q6L0"/>
<proteinExistence type="inferred from homology"/>
<comment type="similarity">
    <text evidence="5">Belongs to the DegT/DnrJ/EryC1 family.</text>
</comment>
<dbReference type="InterPro" id="IPR015421">
    <property type="entry name" value="PyrdxlP-dep_Trfase_major"/>
</dbReference>
<feature type="non-terminal residue" evidence="6">
    <location>
        <position position="245"/>
    </location>
</feature>
<evidence type="ECO:0000256" key="1">
    <source>
        <dbReference type="ARBA" id="ARBA00001933"/>
    </source>
</evidence>
<dbReference type="Pfam" id="PF01041">
    <property type="entry name" value="DegT_DnrJ_EryC1"/>
    <property type="match status" value="1"/>
</dbReference>
<evidence type="ECO:0000256" key="4">
    <source>
        <dbReference type="ARBA" id="ARBA00022898"/>
    </source>
</evidence>
<keyword evidence="4" id="KW-0663">Pyridoxal phosphate</keyword>
<dbReference type="GO" id="GO:0000271">
    <property type="term" value="P:polysaccharide biosynthetic process"/>
    <property type="evidence" value="ECO:0007669"/>
    <property type="project" value="TreeGrafter"/>
</dbReference>
<organism evidence="6">
    <name type="scientific">marine metagenome</name>
    <dbReference type="NCBI Taxonomy" id="408172"/>
    <lineage>
        <taxon>unclassified sequences</taxon>
        <taxon>metagenomes</taxon>
        <taxon>ecological metagenomes</taxon>
    </lineage>
</organism>
<dbReference type="InterPro" id="IPR015424">
    <property type="entry name" value="PyrdxlP-dep_Trfase"/>
</dbReference>
<dbReference type="EMBL" id="UINC01112035">
    <property type="protein sequence ID" value="SVC80677.1"/>
    <property type="molecule type" value="Genomic_DNA"/>
</dbReference>
<comment type="cofactor">
    <cofactor evidence="1">
        <name>pyridoxal 5'-phosphate</name>
        <dbReference type="ChEBI" id="CHEBI:597326"/>
    </cofactor>
</comment>
<sequence>MIPVCEPTLDSKELELVSKAVKSGWISSSGKYIKQFEEKFADYCGVKYGVACTSGTTALHLAIEVLKIGQGDEIITPTFSMAATTNAILYAGAKPVLVDSELETWNLDINQIEKSITPRTKAIMVVHTFGHPADMDKVNKIALKYGLKVIEDAAEAHGAEYKGEKTGGLGDIACFSFYANKNITTGEGGMVLTDNIDYAERARKLRNHYFGVPRFLHKEMGYNYRLTNIQAALGCAQLEKIDYLV</sequence>
<dbReference type="CDD" id="cd00616">
    <property type="entry name" value="AHBA_syn"/>
    <property type="match status" value="1"/>
</dbReference>
<gene>
    <name evidence="6" type="ORF">METZ01_LOCUS333531</name>
</gene>
<keyword evidence="3" id="KW-0808">Transferase</keyword>
<dbReference type="PANTHER" id="PTHR30244:SF34">
    <property type="entry name" value="DTDP-4-AMINO-4,6-DIDEOXYGALACTOSE TRANSAMINASE"/>
    <property type="match status" value="1"/>
</dbReference>
<dbReference type="PANTHER" id="PTHR30244">
    <property type="entry name" value="TRANSAMINASE"/>
    <property type="match status" value="1"/>
</dbReference>
<reference evidence="6" key="1">
    <citation type="submission" date="2018-05" db="EMBL/GenBank/DDBJ databases">
        <authorList>
            <person name="Lanie J.A."/>
            <person name="Ng W.-L."/>
            <person name="Kazmierczak K.M."/>
            <person name="Andrzejewski T.M."/>
            <person name="Davidsen T.M."/>
            <person name="Wayne K.J."/>
            <person name="Tettelin H."/>
            <person name="Glass J.I."/>
            <person name="Rusch D."/>
            <person name="Podicherti R."/>
            <person name="Tsui H.-C.T."/>
            <person name="Winkler M.E."/>
        </authorList>
    </citation>
    <scope>NUCLEOTIDE SEQUENCE</scope>
</reference>
<dbReference type="GO" id="GO:0030170">
    <property type="term" value="F:pyridoxal phosphate binding"/>
    <property type="evidence" value="ECO:0007669"/>
    <property type="project" value="TreeGrafter"/>
</dbReference>
<dbReference type="FunFam" id="3.40.640.10:FF:000090">
    <property type="entry name" value="Pyridoxal phosphate-dependent aminotransferase"/>
    <property type="match status" value="1"/>
</dbReference>
<evidence type="ECO:0000256" key="2">
    <source>
        <dbReference type="ARBA" id="ARBA00022576"/>
    </source>
</evidence>
<evidence type="ECO:0008006" key="7">
    <source>
        <dbReference type="Google" id="ProtNLM"/>
    </source>
</evidence>
<evidence type="ECO:0000313" key="6">
    <source>
        <dbReference type="EMBL" id="SVC80677.1"/>
    </source>
</evidence>
<dbReference type="GO" id="GO:0008483">
    <property type="term" value="F:transaminase activity"/>
    <property type="evidence" value="ECO:0007669"/>
    <property type="project" value="UniProtKB-KW"/>
</dbReference>
<dbReference type="Gene3D" id="3.40.640.10">
    <property type="entry name" value="Type I PLP-dependent aspartate aminotransferase-like (Major domain)"/>
    <property type="match status" value="1"/>
</dbReference>
<dbReference type="SUPFAM" id="SSF53383">
    <property type="entry name" value="PLP-dependent transferases"/>
    <property type="match status" value="1"/>
</dbReference>
<keyword evidence="2" id="KW-0032">Aminotransferase</keyword>
<evidence type="ECO:0000256" key="5">
    <source>
        <dbReference type="ARBA" id="ARBA00037999"/>
    </source>
</evidence>
<protein>
    <recommendedName>
        <fullName evidence="7">Aminotransferase DegT</fullName>
    </recommendedName>
</protein>
<name>A0A382Q6L0_9ZZZZ</name>
<evidence type="ECO:0000256" key="3">
    <source>
        <dbReference type="ARBA" id="ARBA00022679"/>
    </source>
</evidence>
<accession>A0A382Q6L0</accession>
<dbReference type="InterPro" id="IPR000653">
    <property type="entry name" value="DegT/StrS_aminotransferase"/>
</dbReference>